<dbReference type="Proteomes" id="UP000185766">
    <property type="component" value="Unassembled WGS sequence"/>
</dbReference>
<dbReference type="InterPro" id="IPR058130">
    <property type="entry name" value="PEA_transf_C"/>
</dbReference>
<comment type="subcellular location">
    <subcellularLocation>
        <location evidence="1">Cell membrane</location>
        <topology evidence="1">Multi-pass membrane protein</topology>
    </subcellularLocation>
</comment>
<dbReference type="Gene3D" id="3.40.720.10">
    <property type="entry name" value="Alkaline Phosphatase, subunit A"/>
    <property type="match status" value="1"/>
</dbReference>
<evidence type="ECO:0000259" key="8">
    <source>
        <dbReference type="Pfam" id="PF00884"/>
    </source>
</evidence>
<sequence>MQHTVQSTSTPRFDWRALGWQFLFFWYFSGVTHLLIQLNGDAGFSGFRQATTMSILWLTPTLLWPAQTKRITAVLGLLLGSLSLLSFGYYLVYGQEFSQSVIFILFESNLREGSEYLVQYLSLGNAAAFAAYIAGAWLIWRYKIRPAYAPQHWRPMIAVLVLISSVGYPFGKEFLATGDLHSARVHLEKRLEPAVPWQLLMGYAQYREQLHNMQNLLAQNQALPPLEGLKDLSGNGPQTVVLVIGESTNRQRMSLYGYRRDTSPELQKRRAQLAVFDNVVTPRPYTIEALQQVLTFADQTHPNDYLTTPSVVNLMKQAGYKTYWVTNQQTITARNTMLTTFSQQADEQVYLNNNREQNARQYDDDVLKPFAKALNDPAPRKFIVVHLLGTHMSYQYRYPQNYERFTDRQGAPAWVDDYELPTYNSYDNAVLFNDHVVAGLIERLDSGSNKGLLVYLSDHGEAVFDAPDDATLGRNEGRPTAPMYTVPFIVWRSAAWQSAHPRDFSSMLQRPYSSMNFIHTLADLSELRFDRFEPSKSLVNAGFVAQPLLIGNPEQPKNLIDFSLIKPKTAPTHVAQSK</sequence>
<feature type="transmembrane region" description="Helical" evidence="7">
    <location>
        <begin position="20"/>
        <end position="40"/>
    </location>
</feature>
<feature type="transmembrane region" description="Helical" evidence="7">
    <location>
        <begin position="71"/>
        <end position="92"/>
    </location>
</feature>
<gene>
    <name evidence="9" type="ORF">SAMN05216214_10991</name>
</gene>
<dbReference type="Pfam" id="PF00884">
    <property type="entry name" value="Sulfatase"/>
    <property type="match status" value="1"/>
</dbReference>
<dbReference type="GO" id="GO:0009244">
    <property type="term" value="P:lipopolysaccharide core region biosynthetic process"/>
    <property type="evidence" value="ECO:0007669"/>
    <property type="project" value="TreeGrafter"/>
</dbReference>
<evidence type="ECO:0000256" key="2">
    <source>
        <dbReference type="ARBA" id="ARBA00022475"/>
    </source>
</evidence>
<dbReference type="RefSeq" id="WP_074867984.1">
    <property type="nucleotide sequence ID" value="NZ_FOAS01000009.1"/>
</dbReference>
<keyword evidence="4 7" id="KW-0812">Transmembrane</keyword>
<keyword evidence="3 9" id="KW-0808">Transferase</keyword>
<keyword evidence="5 7" id="KW-1133">Transmembrane helix</keyword>
<feature type="transmembrane region" description="Helical" evidence="7">
    <location>
        <begin position="117"/>
        <end position="140"/>
    </location>
</feature>
<dbReference type="CDD" id="cd16017">
    <property type="entry name" value="LptA"/>
    <property type="match status" value="1"/>
</dbReference>
<evidence type="ECO:0000313" key="9">
    <source>
        <dbReference type="EMBL" id="SEL21010.1"/>
    </source>
</evidence>
<evidence type="ECO:0000256" key="4">
    <source>
        <dbReference type="ARBA" id="ARBA00022692"/>
    </source>
</evidence>
<proteinExistence type="predicted"/>
<feature type="transmembrane region" description="Helical" evidence="7">
    <location>
        <begin position="46"/>
        <end position="64"/>
    </location>
</feature>
<evidence type="ECO:0000256" key="3">
    <source>
        <dbReference type="ARBA" id="ARBA00022679"/>
    </source>
</evidence>
<feature type="transmembrane region" description="Helical" evidence="7">
    <location>
        <begin position="152"/>
        <end position="171"/>
    </location>
</feature>
<organism evidence="9 10">
    <name type="scientific">Atopomonas hussainii</name>
    <dbReference type="NCBI Taxonomy" id="1429083"/>
    <lineage>
        <taxon>Bacteria</taxon>
        <taxon>Pseudomonadati</taxon>
        <taxon>Pseudomonadota</taxon>
        <taxon>Gammaproteobacteria</taxon>
        <taxon>Pseudomonadales</taxon>
        <taxon>Pseudomonadaceae</taxon>
        <taxon>Atopomonas</taxon>
    </lineage>
</organism>
<dbReference type="EMBL" id="FOAS01000009">
    <property type="protein sequence ID" value="SEL21010.1"/>
    <property type="molecule type" value="Genomic_DNA"/>
</dbReference>
<evidence type="ECO:0000256" key="5">
    <source>
        <dbReference type="ARBA" id="ARBA00022989"/>
    </source>
</evidence>
<dbReference type="PANTHER" id="PTHR30443:SF2">
    <property type="entry name" value="PHOSPHOETHANOLAMINE TRANSFERASE EPTC"/>
    <property type="match status" value="1"/>
</dbReference>
<feature type="domain" description="Sulfatase N-terminal" evidence="8">
    <location>
        <begin position="238"/>
        <end position="524"/>
    </location>
</feature>
<evidence type="ECO:0000313" key="10">
    <source>
        <dbReference type="Proteomes" id="UP000185766"/>
    </source>
</evidence>
<dbReference type="InterPro" id="IPR017850">
    <property type="entry name" value="Alkaline_phosphatase_core_sf"/>
</dbReference>
<dbReference type="AlphaFoldDB" id="A0A1H7NBY3"/>
<dbReference type="STRING" id="1429083.GCA_001885685_03039"/>
<dbReference type="PANTHER" id="PTHR30443">
    <property type="entry name" value="INNER MEMBRANE PROTEIN"/>
    <property type="match status" value="1"/>
</dbReference>
<name>A0A1H7NBY3_9GAMM</name>
<accession>A0A1H7NBY3</accession>
<dbReference type="GO" id="GO:0016776">
    <property type="term" value="F:phosphotransferase activity, phosphate group as acceptor"/>
    <property type="evidence" value="ECO:0007669"/>
    <property type="project" value="TreeGrafter"/>
</dbReference>
<evidence type="ECO:0000256" key="1">
    <source>
        <dbReference type="ARBA" id="ARBA00004651"/>
    </source>
</evidence>
<keyword evidence="10" id="KW-1185">Reference proteome</keyword>
<dbReference type="InterPro" id="IPR040423">
    <property type="entry name" value="PEA_transferase"/>
</dbReference>
<reference evidence="9 10" key="1">
    <citation type="submission" date="2016-10" db="EMBL/GenBank/DDBJ databases">
        <authorList>
            <person name="de Groot N.N."/>
        </authorList>
    </citation>
    <scope>NUCLEOTIDE SEQUENCE [LARGE SCALE GENOMIC DNA]</scope>
    <source>
        <strain evidence="9 10">JCM 19513</strain>
    </source>
</reference>
<protein>
    <submittedName>
        <fullName evidence="9">Heptose-I-phosphate ethanolaminephosphotransferase</fullName>
    </submittedName>
</protein>
<dbReference type="SUPFAM" id="SSF53649">
    <property type="entry name" value="Alkaline phosphatase-like"/>
    <property type="match status" value="1"/>
</dbReference>
<keyword evidence="6 7" id="KW-0472">Membrane</keyword>
<dbReference type="NCBIfam" id="NF007933">
    <property type="entry name" value="PRK10649.1"/>
    <property type="match status" value="1"/>
</dbReference>
<evidence type="ECO:0000256" key="6">
    <source>
        <dbReference type="ARBA" id="ARBA00023136"/>
    </source>
</evidence>
<dbReference type="InterPro" id="IPR000917">
    <property type="entry name" value="Sulfatase_N"/>
</dbReference>
<keyword evidence="2" id="KW-1003">Cell membrane</keyword>
<evidence type="ECO:0000256" key="7">
    <source>
        <dbReference type="SAM" id="Phobius"/>
    </source>
</evidence>
<dbReference type="GO" id="GO:0005886">
    <property type="term" value="C:plasma membrane"/>
    <property type="evidence" value="ECO:0007669"/>
    <property type="project" value="UniProtKB-SubCell"/>
</dbReference>